<dbReference type="EMBL" id="JAUSUB010000051">
    <property type="protein sequence ID" value="MDQ0273800.1"/>
    <property type="molecule type" value="Genomic_DNA"/>
</dbReference>
<gene>
    <name evidence="3" type="ORF">J2S17_005749</name>
</gene>
<comment type="caution">
    <text evidence="3">The sequence shown here is derived from an EMBL/GenBank/DDBJ whole genome shotgun (WGS) entry which is preliminary data.</text>
</comment>
<dbReference type="SUPFAM" id="SSF48592">
    <property type="entry name" value="GroEL equatorial domain-like"/>
    <property type="match status" value="1"/>
</dbReference>
<feature type="region of interest" description="Disordered" evidence="2">
    <location>
        <begin position="35"/>
        <end position="56"/>
    </location>
</feature>
<accession>A0ABU0AUX3</accession>
<comment type="similarity">
    <text evidence="1">Belongs to the chaperonin (HSP60) family.</text>
</comment>
<dbReference type="Gene3D" id="1.10.560.10">
    <property type="entry name" value="GroEL-like equatorial domain"/>
    <property type="match status" value="1"/>
</dbReference>
<evidence type="ECO:0000313" key="3">
    <source>
        <dbReference type="EMBL" id="MDQ0273800.1"/>
    </source>
</evidence>
<name>A0ABU0AUX3_9BACI</name>
<protein>
    <submittedName>
        <fullName evidence="3">Chaperonin GroEL (HSP60 family)</fullName>
    </submittedName>
</protein>
<keyword evidence="4" id="KW-1185">Reference proteome</keyword>
<sequence length="56" mass="5609">MPRVDPTKVTRSALQNAGSVAAMFLTTEAVVADKPEPAGAPAMPDMGGMGGMGGMM</sequence>
<evidence type="ECO:0000313" key="4">
    <source>
        <dbReference type="Proteomes" id="UP001238088"/>
    </source>
</evidence>
<evidence type="ECO:0000256" key="1">
    <source>
        <dbReference type="ARBA" id="ARBA00006607"/>
    </source>
</evidence>
<feature type="compositionally biased region" description="Gly residues" evidence="2">
    <location>
        <begin position="47"/>
        <end position="56"/>
    </location>
</feature>
<proteinExistence type="inferred from homology"/>
<reference evidence="3 4" key="1">
    <citation type="submission" date="2023-07" db="EMBL/GenBank/DDBJ databases">
        <title>Genomic Encyclopedia of Type Strains, Phase IV (KMG-IV): sequencing the most valuable type-strain genomes for metagenomic binning, comparative biology and taxonomic classification.</title>
        <authorList>
            <person name="Goeker M."/>
        </authorList>
    </citation>
    <scope>NUCLEOTIDE SEQUENCE [LARGE SCALE GENOMIC DNA]</scope>
    <source>
        <strain evidence="3 4">DSM 23494</strain>
    </source>
</reference>
<dbReference type="InterPro" id="IPR027413">
    <property type="entry name" value="GROEL-like_equatorial_sf"/>
</dbReference>
<feature type="compositionally biased region" description="Low complexity" evidence="2">
    <location>
        <begin position="37"/>
        <end position="46"/>
    </location>
</feature>
<dbReference type="Proteomes" id="UP001238088">
    <property type="component" value="Unassembled WGS sequence"/>
</dbReference>
<evidence type="ECO:0000256" key="2">
    <source>
        <dbReference type="SAM" id="MobiDB-lite"/>
    </source>
</evidence>
<organism evidence="3 4">
    <name type="scientific">Cytobacillus purgationiresistens</name>
    <dbReference type="NCBI Taxonomy" id="863449"/>
    <lineage>
        <taxon>Bacteria</taxon>
        <taxon>Bacillati</taxon>
        <taxon>Bacillota</taxon>
        <taxon>Bacilli</taxon>
        <taxon>Bacillales</taxon>
        <taxon>Bacillaceae</taxon>
        <taxon>Cytobacillus</taxon>
    </lineage>
</organism>